<gene>
    <name evidence="2" type="ORF">SMAX5B_008934</name>
</gene>
<dbReference type="AlphaFoldDB" id="A0A2U9CHJ2"/>
<proteinExistence type="predicted"/>
<keyword evidence="3" id="KW-1185">Reference proteome</keyword>
<name>A0A2U9CHJ2_SCOMX</name>
<evidence type="ECO:0000313" key="3">
    <source>
        <dbReference type="Proteomes" id="UP000246464"/>
    </source>
</evidence>
<accession>A0A2U9CHJ2</accession>
<feature type="compositionally biased region" description="Basic and acidic residues" evidence="1">
    <location>
        <begin position="124"/>
        <end position="150"/>
    </location>
</feature>
<feature type="compositionally biased region" description="Basic and acidic residues" evidence="1">
    <location>
        <begin position="161"/>
        <end position="170"/>
    </location>
</feature>
<feature type="compositionally biased region" description="Basic and acidic residues" evidence="1">
    <location>
        <begin position="30"/>
        <end position="60"/>
    </location>
</feature>
<reference evidence="2 3" key="1">
    <citation type="submission" date="2017-12" db="EMBL/GenBank/DDBJ databases">
        <title>Integrating genomic resources of turbot (Scophthalmus maximus) in depth evaluation of genetic and physical mapping variation across individuals.</title>
        <authorList>
            <person name="Martinez P."/>
        </authorList>
    </citation>
    <scope>NUCLEOTIDE SEQUENCE [LARGE SCALE GENOMIC DNA]</scope>
</reference>
<dbReference type="EMBL" id="CP026259">
    <property type="protein sequence ID" value="AWP16065.1"/>
    <property type="molecule type" value="Genomic_DNA"/>
</dbReference>
<protein>
    <submittedName>
        <fullName evidence="2">Uncharacterized protein</fullName>
    </submittedName>
</protein>
<sequence>MDFAREGGLTPRRQPGTGEREVGNSRGIRKKAEESKPLIKEKHKGKTDGREEGEERERGRGLLRSAPLHQQSAWMEEYEEEAPDQADVIEGPQDPRDGQNGDGVGPYPAHDDLLTLTPGRAFPRKIDSGRRGVRAERQHARGTTEQRRLSDFISLARSPRRNVEEKKSTG</sequence>
<dbReference type="Proteomes" id="UP000246464">
    <property type="component" value="Chromosome 17"/>
</dbReference>
<feature type="region of interest" description="Disordered" evidence="1">
    <location>
        <begin position="1"/>
        <end position="170"/>
    </location>
</feature>
<organism evidence="2 3">
    <name type="scientific">Scophthalmus maximus</name>
    <name type="common">Turbot</name>
    <name type="synonym">Psetta maxima</name>
    <dbReference type="NCBI Taxonomy" id="52904"/>
    <lineage>
        <taxon>Eukaryota</taxon>
        <taxon>Metazoa</taxon>
        <taxon>Chordata</taxon>
        <taxon>Craniata</taxon>
        <taxon>Vertebrata</taxon>
        <taxon>Euteleostomi</taxon>
        <taxon>Actinopterygii</taxon>
        <taxon>Neopterygii</taxon>
        <taxon>Teleostei</taxon>
        <taxon>Neoteleostei</taxon>
        <taxon>Acanthomorphata</taxon>
        <taxon>Carangaria</taxon>
        <taxon>Pleuronectiformes</taxon>
        <taxon>Pleuronectoidei</taxon>
        <taxon>Scophthalmidae</taxon>
        <taxon>Scophthalmus</taxon>
    </lineage>
</organism>
<evidence type="ECO:0000313" key="2">
    <source>
        <dbReference type="EMBL" id="AWP16065.1"/>
    </source>
</evidence>
<evidence type="ECO:0000256" key="1">
    <source>
        <dbReference type="SAM" id="MobiDB-lite"/>
    </source>
</evidence>